<dbReference type="AlphaFoldDB" id="A0A8K0H0D7"/>
<evidence type="ECO:0000313" key="1">
    <source>
        <dbReference type="EMBL" id="KAF3443298.1"/>
    </source>
</evidence>
<gene>
    <name evidence="1" type="ORF">FNV43_RR12980</name>
</gene>
<protein>
    <submittedName>
        <fullName evidence="1">Uncharacterized protein</fullName>
    </submittedName>
</protein>
<name>A0A8K0H0D7_9ROSA</name>
<reference evidence="1" key="1">
    <citation type="submission" date="2020-03" db="EMBL/GenBank/DDBJ databases">
        <title>A high-quality chromosome-level genome assembly of a woody plant with both climbing and erect habits, Rhamnella rubrinervis.</title>
        <authorList>
            <person name="Lu Z."/>
            <person name="Yang Y."/>
            <person name="Zhu X."/>
            <person name="Sun Y."/>
        </authorList>
    </citation>
    <scope>NUCLEOTIDE SEQUENCE</scope>
    <source>
        <strain evidence="1">BYM</strain>
        <tissue evidence="1">Leaf</tissue>
    </source>
</reference>
<organism evidence="1 2">
    <name type="scientific">Rhamnella rubrinervis</name>
    <dbReference type="NCBI Taxonomy" id="2594499"/>
    <lineage>
        <taxon>Eukaryota</taxon>
        <taxon>Viridiplantae</taxon>
        <taxon>Streptophyta</taxon>
        <taxon>Embryophyta</taxon>
        <taxon>Tracheophyta</taxon>
        <taxon>Spermatophyta</taxon>
        <taxon>Magnoliopsida</taxon>
        <taxon>eudicotyledons</taxon>
        <taxon>Gunneridae</taxon>
        <taxon>Pentapetalae</taxon>
        <taxon>rosids</taxon>
        <taxon>fabids</taxon>
        <taxon>Rosales</taxon>
        <taxon>Rhamnaceae</taxon>
        <taxon>rhamnoid group</taxon>
        <taxon>Rhamneae</taxon>
        <taxon>Rhamnella</taxon>
    </lineage>
</organism>
<dbReference type="EMBL" id="VOIH02000006">
    <property type="protein sequence ID" value="KAF3443298.1"/>
    <property type="molecule type" value="Genomic_DNA"/>
</dbReference>
<accession>A0A8K0H0D7</accession>
<keyword evidence="2" id="KW-1185">Reference proteome</keyword>
<proteinExistence type="predicted"/>
<sequence>MADIRILIPYKTANQTYYFVGNQCSRHTIRKVGYVRKISNLCKMAKWTGYLRGSSLHCKLSRIRTYNKAGRICCIAGMNSQSVWYSTLPDGKSNIWFCRAIV</sequence>
<dbReference type="Proteomes" id="UP000796880">
    <property type="component" value="Unassembled WGS sequence"/>
</dbReference>
<comment type="caution">
    <text evidence="1">The sequence shown here is derived from an EMBL/GenBank/DDBJ whole genome shotgun (WGS) entry which is preliminary data.</text>
</comment>
<evidence type="ECO:0000313" key="2">
    <source>
        <dbReference type="Proteomes" id="UP000796880"/>
    </source>
</evidence>